<protein>
    <submittedName>
        <fullName evidence="2">OB-fold domain-containing protein</fullName>
    </submittedName>
</protein>
<comment type="caution">
    <text evidence="2">The sequence shown here is derived from an EMBL/GenBank/DDBJ whole genome shotgun (WGS) entry which is preliminary data.</text>
</comment>
<dbReference type="AlphaFoldDB" id="A0A955L887"/>
<sequence length="130" mass="15219">MVLLPSQERRKKLLFNLLKAQSFKPKTNMHKSSPSKIWRKFDTRYSIISNQKAKLISWSKVESGPDGFDLYTPYTVGILEFEDGTRFTAQVTDSDYDTLKYGDVFVPFFKKYYEDGSDGVIHYGLKWRKI</sequence>
<accession>A0A955L887</accession>
<reference evidence="2" key="1">
    <citation type="submission" date="2020-04" db="EMBL/GenBank/DDBJ databases">
        <authorList>
            <person name="Zhang T."/>
        </authorList>
    </citation>
    <scope>NUCLEOTIDE SEQUENCE</scope>
    <source>
        <strain evidence="2">HKST-UBA11</strain>
    </source>
</reference>
<dbReference type="InterPro" id="IPR002878">
    <property type="entry name" value="ChsH2_C"/>
</dbReference>
<dbReference type="Proteomes" id="UP000754563">
    <property type="component" value="Unassembled WGS sequence"/>
</dbReference>
<dbReference type="SUPFAM" id="SSF50249">
    <property type="entry name" value="Nucleic acid-binding proteins"/>
    <property type="match status" value="1"/>
</dbReference>
<feature type="domain" description="ChsH2 C-terminal OB-fold" evidence="1">
    <location>
        <begin position="51"/>
        <end position="103"/>
    </location>
</feature>
<evidence type="ECO:0000313" key="3">
    <source>
        <dbReference type="Proteomes" id="UP000754563"/>
    </source>
</evidence>
<evidence type="ECO:0000313" key="2">
    <source>
        <dbReference type="EMBL" id="MCA9385877.1"/>
    </source>
</evidence>
<dbReference type="InterPro" id="IPR012340">
    <property type="entry name" value="NA-bd_OB-fold"/>
</dbReference>
<proteinExistence type="predicted"/>
<evidence type="ECO:0000259" key="1">
    <source>
        <dbReference type="Pfam" id="PF01796"/>
    </source>
</evidence>
<name>A0A955L887_9BACT</name>
<reference evidence="2" key="2">
    <citation type="journal article" date="2021" name="Microbiome">
        <title>Successional dynamics and alternative stable states in a saline activated sludge microbial community over 9 years.</title>
        <authorList>
            <person name="Wang Y."/>
            <person name="Ye J."/>
            <person name="Ju F."/>
            <person name="Liu L."/>
            <person name="Boyd J.A."/>
            <person name="Deng Y."/>
            <person name="Parks D.H."/>
            <person name="Jiang X."/>
            <person name="Yin X."/>
            <person name="Woodcroft B.J."/>
            <person name="Tyson G.W."/>
            <person name="Hugenholtz P."/>
            <person name="Polz M.F."/>
            <person name="Zhang T."/>
        </authorList>
    </citation>
    <scope>NUCLEOTIDE SEQUENCE</scope>
    <source>
        <strain evidence="2">HKST-UBA11</strain>
    </source>
</reference>
<gene>
    <name evidence="2" type="ORF">KC717_04480</name>
</gene>
<organism evidence="2 3">
    <name type="scientific">Candidatus Dojkabacteria bacterium</name>
    <dbReference type="NCBI Taxonomy" id="2099670"/>
    <lineage>
        <taxon>Bacteria</taxon>
        <taxon>Candidatus Dojkabacteria</taxon>
    </lineage>
</organism>
<dbReference type="EMBL" id="JAGQLH010000052">
    <property type="protein sequence ID" value="MCA9385877.1"/>
    <property type="molecule type" value="Genomic_DNA"/>
</dbReference>
<dbReference type="Pfam" id="PF01796">
    <property type="entry name" value="OB_ChsH2_C"/>
    <property type="match status" value="1"/>
</dbReference>